<organism evidence="2 3">
    <name type="scientific">Chlorella sorokiniana</name>
    <name type="common">Freshwater green alga</name>
    <dbReference type="NCBI Taxonomy" id="3076"/>
    <lineage>
        <taxon>Eukaryota</taxon>
        <taxon>Viridiplantae</taxon>
        <taxon>Chlorophyta</taxon>
        <taxon>core chlorophytes</taxon>
        <taxon>Trebouxiophyceae</taxon>
        <taxon>Chlorellales</taxon>
        <taxon>Chlorellaceae</taxon>
        <taxon>Chlorella clade</taxon>
        <taxon>Chlorella</taxon>
    </lineage>
</organism>
<evidence type="ECO:0000313" key="3">
    <source>
        <dbReference type="Proteomes" id="UP000239899"/>
    </source>
</evidence>
<dbReference type="SUPFAM" id="SSF103657">
    <property type="entry name" value="BAR/IMD domain-like"/>
    <property type="match status" value="1"/>
</dbReference>
<dbReference type="OrthoDB" id="10419238at2759"/>
<proteinExistence type="predicted"/>
<dbReference type="Proteomes" id="UP000239899">
    <property type="component" value="Unassembled WGS sequence"/>
</dbReference>
<protein>
    <submittedName>
        <fullName evidence="2">Uncharacterized protein</fullName>
    </submittedName>
</protein>
<feature type="coiled-coil region" evidence="1">
    <location>
        <begin position="34"/>
        <end position="124"/>
    </location>
</feature>
<evidence type="ECO:0000313" key="2">
    <source>
        <dbReference type="EMBL" id="PRW33902.1"/>
    </source>
</evidence>
<comment type="caution">
    <text evidence="2">The sequence shown here is derived from an EMBL/GenBank/DDBJ whole genome shotgun (WGS) entry which is preliminary data.</text>
</comment>
<keyword evidence="1" id="KW-0175">Coiled coil</keyword>
<accession>A0A2P6THY2</accession>
<evidence type="ECO:0000256" key="1">
    <source>
        <dbReference type="SAM" id="Coils"/>
    </source>
</evidence>
<keyword evidence="3" id="KW-1185">Reference proteome</keyword>
<sequence length="137" mass="14845">MFGGSKGFAGLGASRPLDPASEIQRLLNQHTAHALALEKDIKEMKGKQEAAARKHAAALEEREKARSAFVAAERAVAQAEADAAHRRAEVESSQVANARLEAEVEELKRECADVTRQADDARAQFNGHVTELMDALQ</sequence>
<dbReference type="AlphaFoldDB" id="A0A2P6THY2"/>
<name>A0A2P6THY2_CHLSO</name>
<gene>
    <name evidence="2" type="ORF">C2E21_7381</name>
</gene>
<dbReference type="EMBL" id="LHPG02000015">
    <property type="protein sequence ID" value="PRW33902.1"/>
    <property type="molecule type" value="Genomic_DNA"/>
</dbReference>
<dbReference type="InterPro" id="IPR027267">
    <property type="entry name" value="AH/BAR_dom_sf"/>
</dbReference>
<reference evidence="2 3" key="1">
    <citation type="journal article" date="2018" name="Plant J.">
        <title>Genome sequences of Chlorella sorokiniana UTEX 1602 and Micractinium conductrix SAG 241.80: implications to maltose excretion by a green alga.</title>
        <authorList>
            <person name="Arriola M.B."/>
            <person name="Velmurugan N."/>
            <person name="Zhang Y."/>
            <person name="Plunkett M.H."/>
            <person name="Hondzo H."/>
            <person name="Barney B.M."/>
        </authorList>
    </citation>
    <scope>NUCLEOTIDE SEQUENCE [LARGE SCALE GENOMIC DNA]</scope>
    <source>
        <strain evidence="3">UTEX 1602</strain>
    </source>
</reference>